<dbReference type="AlphaFoldDB" id="A0A7I8W5Q9"/>
<evidence type="ECO:0000313" key="3">
    <source>
        <dbReference type="Proteomes" id="UP000549394"/>
    </source>
</evidence>
<dbReference type="Proteomes" id="UP000549394">
    <property type="component" value="Unassembled WGS sequence"/>
</dbReference>
<proteinExistence type="predicted"/>
<name>A0A7I8W5Q9_9ANNE</name>
<organism evidence="2 3">
    <name type="scientific">Dimorphilus gyrociliatus</name>
    <dbReference type="NCBI Taxonomy" id="2664684"/>
    <lineage>
        <taxon>Eukaryota</taxon>
        <taxon>Metazoa</taxon>
        <taxon>Spiralia</taxon>
        <taxon>Lophotrochozoa</taxon>
        <taxon>Annelida</taxon>
        <taxon>Polychaeta</taxon>
        <taxon>Polychaeta incertae sedis</taxon>
        <taxon>Dinophilidae</taxon>
        <taxon>Dimorphilus</taxon>
    </lineage>
</organism>
<gene>
    <name evidence="2" type="ORF">DGYR_LOCUS10742</name>
</gene>
<sequence length="626" mass="73057">MESNSSVTILQKELSEKFLAYSEIESVSEGVIIETDNEDGSNFQNVTNRQSANEFDSEKTKIPTYRKDHCYSKFMPFLANNIRYFHRPTIVKVVERPEKKPRPISKSPKTVLPISIPLKILPNNDSSLSSPKVSARLSQEQGQIKVVILQDTNDSGKQILTKRKNSPNSKNLFNKSNVYSNKKIETKQIINKLLARVQKQHERNLRDEGPPECKKSAKYLFKLPTNPYLSFKPSTELVATIDYEFENDNVKQISLFDYTKGQTKTSNTIINDKSKDFDIVFSPRNGISMKTSNDWKPEDRLLFHKTIEKGNHYKNLNKTEKFVYNLYDELPLKVGINLSEEETLIVLPIPDDIEYYGYNRAIHSLKLLSYKMTMERLINDCLEALNSSKACKDLVMIIVNACYYVLQRLYYIQQIQFKGVIREQVRYVVLFDFPKESCPYRIQDMWMEMITVYFDIRFVMTCEIYTKFFEDCCRHLMQQTICCWEYRNSKRTHEHTSLFWPSMDEIKTLTGFCYEGSWRNQVTFDSPKCGSLRPSHSNFSTSKDKSKGSQRKKYPVELSPPRPKQIKRSARGATPPLPLPPAKRRRVKKLPIVEKVKEDKFISDKEMFLNVMKLVSKKKPNEKDIQ</sequence>
<feature type="region of interest" description="Disordered" evidence="1">
    <location>
        <begin position="529"/>
        <end position="590"/>
    </location>
</feature>
<keyword evidence="3" id="KW-1185">Reference proteome</keyword>
<protein>
    <submittedName>
        <fullName evidence="2">DgyrCDS11401</fullName>
    </submittedName>
</protein>
<dbReference type="EMBL" id="CAJFCJ010000019">
    <property type="protein sequence ID" value="CAD5123013.1"/>
    <property type="molecule type" value="Genomic_DNA"/>
</dbReference>
<comment type="caution">
    <text evidence="2">The sequence shown here is derived from an EMBL/GenBank/DDBJ whole genome shotgun (WGS) entry which is preliminary data.</text>
</comment>
<evidence type="ECO:0000256" key="1">
    <source>
        <dbReference type="SAM" id="MobiDB-lite"/>
    </source>
</evidence>
<accession>A0A7I8W5Q9</accession>
<reference evidence="2 3" key="1">
    <citation type="submission" date="2020-08" db="EMBL/GenBank/DDBJ databases">
        <authorList>
            <person name="Hejnol A."/>
        </authorList>
    </citation>
    <scope>NUCLEOTIDE SEQUENCE [LARGE SCALE GENOMIC DNA]</scope>
</reference>
<evidence type="ECO:0000313" key="2">
    <source>
        <dbReference type="EMBL" id="CAD5123013.1"/>
    </source>
</evidence>